<protein>
    <recommendedName>
        <fullName evidence="4">DUF202 domain-containing protein</fullName>
    </recommendedName>
</protein>
<proteinExistence type="predicted"/>
<evidence type="ECO:0000256" key="1">
    <source>
        <dbReference type="SAM" id="Phobius"/>
    </source>
</evidence>
<organism evidence="2 3">
    <name type="scientific">Mucilaginibacter gynuensis</name>
    <dbReference type="NCBI Taxonomy" id="1302236"/>
    <lineage>
        <taxon>Bacteria</taxon>
        <taxon>Pseudomonadati</taxon>
        <taxon>Bacteroidota</taxon>
        <taxon>Sphingobacteriia</taxon>
        <taxon>Sphingobacteriales</taxon>
        <taxon>Sphingobacteriaceae</taxon>
        <taxon>Mucilaginibacter</taxon>
    </lineage>
</organism>
<name>A0ABP8G6W9_9SPHI</name>
<keyword evidence="3" id="KW-1185">Reference proteome</keyword>
<reference evidence="3" key="1">
    <citation type="journal article" date="2019" name="Int. J. Syst. Evol. Microbiol.">
        <title>The Global Catalogue of Microorganisms (GCM) 10K type strain sequencing project: providing services to taxonomists for standard genome sequencing and annotation.</title>
        <authorList>
            <consortium name="The Broad Institute Genomics Platform"/>
            <consortium name="The Broad Institute Genome Sequencing Center for Infectious Disease"/>
            <person name="Wu L."/>
            <person name="Ma J."/>
        </authorList>
    </citation>
    <scope>NUCLEOTIDE SEQUENCE [LARGE SCALE GENOMIC DNA]</scope>
    <source>
        <strain evidence="3">JCM 17705</strain>
    </source>
</reference>
<evidence type="ECO:0008006" key="4">
    <source>
        <dbReference type="Google" id="ProtNLM"/>
    </source>
</evidence>
<gene>
    <name evidence="2" type="ORF">GCM10023149_16350</name>
</gene>
<accession>A0ABP8G6W9</accession>
<evidence type="ECO:0000313" key="2">
    <source>
        <dbReference type="EMBL" id="GAA4318316.1"/>
    </source>
</evidence>
<keyword evidence="1" id="KW-0472">Membrane</keyword>
<feature type="transmembrane region" description="Helical" evidence="1">
    <location>
        <begin position="75"/>
        <end position="96"/>
    </location>
</feature>
<feature type="transmembrane region" description="Helical" evidence="1">
    <location>
        <begin position="36"/>
        <end position="55"/>
    </location>
</feature>
<evidence type="ECO:0000313" key="3">
    <source>
        <dbReference type="Proteomes" id="UP001500582"/>
    </source>
</evidence>
<sequence>MGFGFVVVKFSIFLKEVSLAINLPRPELVRPSVNSHIVGILLVSLGAVIIVFSYLRYRDTDSAIENGNDDNPKILIKLLAVVLFFIGIILLIYLLLST</sequence>
<keyword evidence="1" id="KW-0812">Transmembrane</keyword>
<keyword evidence="1" id="KW-1133">Transmembrane helix</keyword>
<comment type="caution">
    <text evidence="2">The sequence shown here is derived from an EMBL/GenBank/DDBJ whole genome shotgun (WGS) entry which is preliminary data.</text>
</comment>
<dbReference type="Proteomes" id="UP001500582">
    <property type="component" value="Unassembled WGS sequence"/>
</dbReference>
<dbReference type="EMBL" id="BAABFT010000003">
    <property type="protein sequence ID" value="GAA4318316.1"/>
    <property type="molecule type" value="Genomic_DNA"/>
</dbReference>